<dbReference type="InParanoid" id="A0A0H2RJ92"/>
<proteinExistence type="predicted"/>
<dbReference type="EMBL" id="KQ086409">
    <property type="protein sequence ID" value="KLO04891.1"/>
    <property type="molecule type" value="Genomic_DNA"/>
</dbReference>
<organism evidence="2 3">
    <name type="scientific">Schizopora paradoxa</name>
    <dbReference type="NCBI Taxonomy" id="27342"/>
    <lineage>
        <taxon>Eukaryota</taxon>
        <taxon>Fungi</taxon>
        <taxon>Dikarya</taxon>
        <taxon>Basidiomycota</taxon>
        <taxon>Agaricomycotina</taxon>
        <taxon>Agaricomycetes</taxon>
        <taxon>Hymenochaetales</taxon>
        <taxon>Schizoporaceae</taxon>
        <taxon>Schizopora</taxon>
    </lineage>
</organism>
<sequence>MYIPEQCEFKDLREYNIPGMIGLYKGVTPLEHKDNKIKTLKDDKPIPITFYQLFQRFKNQDTDGSIFKFHRSFVVFRGATGIGNPARWNPHSESFTWKSMAGTEVLHVDGKPILCYIMGFAVKSSICSPLVVNSGKSVKTITIHPLKHEFERMVSGFAQLHGKTTHLGCYESGVNIVTRQAELLDTTECATFPKAESNTSQKDDGELGDIVGEAYDSPVSPRKASTRVIKEPNEHIPVYDLSNRGFRPESDFHRVAEKYHEITEGEVTTKMPIIVTFYVSRYHWKDEDNIALNLQWIGQLAK</sequence>
<evidence type="ECO:0000313" key="3">
    <source>
        <dbReference type="Proteomes" id="UP000053477"/>
    </source>
</evidence>
<evidence type="ECO:0000256" key="1">
    <source>
        <dbReference type="SAM" id="MobiDB-lite"/>
    </source>
</evidence>
<keyword evidence="3" id="KW-1185">Reference proteome</keyword>
<dbReference type="AlphaFoldDB" id="A0A0H2RJ92"/>
<reference evidence="2 3" key="1">
    <citation type="submission" date="2015-04" db="EMBL/GenBank/DDBJ databases">
        <title>Complete genome sequence of Schizopora paradoxa KUC8140, a cosmopolitan wood degrader in East Asia.</title>
        <authorList>
            <consortium name="DOE Joint Genome Institute"/>
            <person name="Min B."/>
            <person name="Park H."/>
            <person name="Jang Y."/>
            <person name="Kim J.-J."/>
            <person name="Kim K.H."/>
            <person name="Pangilinan J."/>
            <person name="Lipzen A."/>
            <person name="Riley R."/>
            <person name="Grigoriev I.V."/>
            <person name="Spatafora J.W."/>
            <person name="Choi I.-G."/>
        </authorList>
    </citation>
    <scope>NUCLEOTIDE SEQUENCE [LARGE SCALE GENOMIC DNA]</scope>
    <source>
        <strain evidence="2 3">KUC8140</strain>
    </source>
</reference>
<evidence type="ECO:0000313" key="2">
    <source>
        <dbReference type="EMBL" id="KLO04891.1"/>
    </source>
</evidence>
<dbReference type="Proteomes" id="UP000053477">
    <property type="component" value="Unassembled WGS sequence"/>
</dbReference>
<feature type="region of interest" description="Disordered" evidence="1">
    <location>
        <begin position="195"/>
        <end position="214"/>
    </location>
</feature>
<gene>
    <name evidence="2" type="ORF">SCHPADRAFT_947361</name>
</gene>
<name>A0A0H2RJ92_9AGAM</name>
<protein>
    <submittedName>
        <fullName evidence="2">Uncharacterized protein</fullName>
    </submittedName>
</protein>
<accession>A0A0H2RJ92</accession>